<accession>H2AN63</accession>
<keyword evidence="2" id="KW-1185">Reference proteome</keyword>
<dbReference type="Proteomes" id="UP000005220">
    <property type="component" value="Chromosome 1"/>
</dbReference>
<dbReference type="PANTHER" id="PTHR28110:SF1">
    <property type="entry name" value="TRANSMEMBRANE PROTEIN"/>
    <property type="match status" value="1"/>
</dbReference>
<dbReference type="OrthoDB" id="4347at2759"/>
<organism evidence="1 2">
    <name type="scientific">Kazachstania africana (strain ATCC 22294 / BCRC 22015 / CBS 2517 / CECT 1963 / NBRC 1671 / NRRL Y-8276)</name>
    <name type="common">Yeast</name>
    <name type="synonym">Kluyveromyces africanus</name>
    <dbReference type="NCBI Taxonomy" id="1071382"/>
    <lineage>
        <taxon>Eukaryota</taxon>
        <taxon>Fungi</taxon>
        <taxon>Dikarya</taxon>
        <taxon>Ascomycota</taxon>
        <taxon>Saccharomycotina</taxon>
        <taxon>Saccharomycetes</taxon>
        <taxon>Saccharomycetales</taxon>
        <taxon>Saccharomycetaceae</taxon>
        <taxon>Kazachstania</taxon>
    </lineage>
</organism>
<dbReference type="GeneID" id="13886302"/>
<dbReference type="RefSeq" id="XP_003954948.1">
    <property type="nucleotide sequence ID" value="XM_003954899.1"/>
</dbReference>
<dbReference type="InterPro" id="IPR055323">
    <property type="entry name" value="C57A10.07/YOR238W"/>
</dbReference>
<dbReference type="KEGG" id="kaf:KAFR_0A03780"/>
<dbReference type="GO" id="GO:0005737">
    <property type="term" value="C:cytoplasm"/>
    <property type="evidence" value="ECO:0007669"/>
    <property type="project" value="TreeGrafter"/>
</dbReference>
<dbReference type="EMBL" id="HE650821">
    <property type="protein sequence ID" value="CCF55813.1"/>
    <property type="molecule type" value="Genomic_DNA"/>
</dbReference>
<evidence type="ECO:0000313" key="2">
    <source>
        <dbReference type="Proteomes" id="UP000005220"/>
    </source>
</evidence>
<evidence type="ECO:0000313" key="1">
    <source>
        <dbReference type="EMBL" id="CCF55813.1"/>
    </source>
</evidence>
<dbReference type="FunCoup" id="H2AN63">
    <property type="interactions" value="63"/>
</dbReference>
<dbReference type="PANTHER" id="PTHR28110">
    <property type="entry name" value="TRANSMEMBRANE PROTEIN"/>
    <property type="match status" value="1"/>
</dbReference>
<dbReference type="InParanoid" id="H2AN63"/>
<name>H2AN63_KAZAF</name>
<dbReference type="eggNOG" id="KOG4533">
    <property type="taxonomic scope" value="Eukaryota"/>
</dbReference>
<sequence>MKSHLIIVPCHSIWNPFIEQLNNYGQDSAHWYLAPFQFEGNDHLAFIKHGLKAIEILIEDLQNSLVILSGGQTKAAAGPISEAQSYYYLMSKLLHTYEDNNKRDALNFDDETVSILNKISTLMRDRNITLNNLFSPQNITTEEFSLDSFDNLVFSIDRFHSVIDNYPREISIVGFGFKSKRFIFHHARAIDFPPNKINYIAIEPQPSYDSTDKLKAYYEELNVLENKNALSLFANDWYAIKSPLIDKKRSRNPFKRSSVKTVPSLLRLDKFNGDEESHYNAYIKGRMPWSIK</sequence>
<protein>
    <submittedName>
        <fullName evidence="1">Uncharacterized protein</fullName>
    </submittedName>
</protein>
<proteinExistence type="predicted"/>
<reference evidence="1 2" key="1">
    <citation type="journal article" date="2011" name="Proc. Natl. Acad. Sci. U.S.A.">
        <title>Evolutionary erosion of yeast sex chromosomes by mating-type switching accidents.</title>
        <authorList>
            <person name="Gordon J.L."/>
            <person name="Armisen D."/>
            <person name="Proux-Wera E."/>
            <person name="Oheigeartaigh S.S."/>
            <person name="Byrne K.P."/>
            <person name="Wolfe K.H."/>
        </authorList>
    </citation>
    <scope>NUCLEOTIDE SEQUENCE [LARGE SCALE GENOMIC DNA]</scope>
    <source>
        <strain evidence="2">ATCC 22294 / BCRC 22015 / CBS 2517 / CECT 1963 / NBRC 1671 / NRRL Y-8276</strain>
    </source>
</reference>
<dbReference type="HOGENOM" id="CLU_048479_1_1_1"/>
<gene>
    <name evidence="1" type="primary">KAFR0A03780</name>
    <name evidence="1" type="ORF">KAFR_0A03780</name>
</gene>
<dbReference type="AlphaFoldDB" id="H2AN63"/>